<evidence type="ECO:0000313" key="4">
    <source>
        <dbReference type="Proteomes" id="UP000298460"/>
    </source>
</evidence>
<dbReference type="SUPFAM" id="SSF56059">
    <property type="entry name" value="Glutathione synthetase ATP-binding domain-like"/>
    <property type="match status" value="1"/>
</dbReference>
<dbReference type="InterPro" id="IPR002192">
    <property type="entry name" value="PPDK_AMP/ATP-bd"/>
</dbReference>
<dbReference type="PANTHER" id="PTHR43615:SF1">
    <property type="entry name" value="PPDK_N DOMAIN-CONTAINING PROTEIN"/>
    <property type="match status" value="1"/>
</dbReference>
<dbReference type="GO" id="GO:0016301">
    <property type="term" value="F:kinase activity"/>
    <property type="evidence" value="ECO:0007669"/>
    <property type="project" value="UniProtKB-KW"/>
</dbReference>
<keyword evidence="3" id="KW-0670">Pyruvate</keyword>
<dbReference type="PANTHER" id="PTHR43615">
    <property type="entry name" value="PHOSPHOENOLPYRUVATE SYNTHASE-RELATED"/>
    <property type="match status" value="1"/>
</dbReference>
<dbReference type="Gene3D" id="3.30.1490.20">
    <property type="entry name" value="ATP-grasp fold, A domain"/>
    <property type="match status" value="1"/>
</dbReference>
<dbReference type="InterPro" id="IPR036637">
    <property type="entry name" value="Phosphohistidine_dom_sf"/>
</dbReference>
<evidence type="ECO:0000259" key="1">
    <source>
        <dbReference type="Pfam" id="PF00391"/>
    </source>
</evidence>
<evidence type="ECO:0000259" key="2">
    <source>
        <dbReference type="Pfam" id="PF01326"/>
    </source>
</evidence>
<dbReference type="AlphaFoldDB" id="A0A4Z0RCB4"/>
<dbReference type="Gene3D" id="3.50.30.10">
    <property type="entry name" value="Phosphohistidine domain"/>
    <property type="match status" value="1"/>
</dbReference>
<dbReference type="InterPro" id="IPR008279">
    <property type="entry name" value="PEP-util_enz_mobile_dom"/>
</dbReference>
<reference evidence="3 4" key="1">
    <citation type="submission" date="2019-03" db="EMBL/GenBank/DDBJ databases">
        <title>Draft Genome Sequence of Desulfosporosinus fructosivorans Strain 63.6F, Isolated from Marine Sediment in the Baltic Sea.</title>
        <authorList>
            <person name="Hausmann B."/>
            <person name="Vandieken V."/>
            <person name="Pjevac P."/>
            <person name="Schreck K."/>
            <person name="Herbold C.W."/>
            <person name="Loy A."/>
        </authorList>
    </citation>
    <scope>NUCLEOTIDE SEQUENCE [LARGE SCALE GENOMIC DNA]</scope>
    <source>
        <strain evidence="3 4">63.6F</strain>
    </source>
</reference>
<dbReference type="SUPFAM" id="SSF52009">
    <property type="entry name" value="Phosphohistidine domain"/>
    <property type="match status" value="1"/>
</dbReference>
<evidence type="ECO:0000313" key="3">
    <source>
        <dbReference type="EMBL" id="TGE39889.1"/>
    </source>
</evidence>
<dbReference type="OrthoDB" id="9765468at2"/>
<keyword evidence="4" id="KW-1185">Reference proteome</keyword>
<name>A0A4Z0RCB4_9FIRM</name>
<protein>
    <submittedName>
        <fullName evidence="3">Pyruvate, phosphate dikinase</fullName>
    </submittedName>
</protein>
<feature type="domain" description="PEP-utilising enzyme mobile" evidence="1">
    <location>
        <begin position="808"/>
        <end position="878"/>
    </location>
</feature>
<dbReference type="GO" id="GO:0005524">
    <property type="term" value="F:ATP binding"/>
    <property type="evidence" value="ECO:0007669"/>
    <property type="project" value="InterPro"/>
</dbReference>
<dbReference type="Gene3D" id="3.30.470.20">
    <property type="entry name" value="ATP-grasp fold, B domain"/>
    <property type="match status" value="1"/>
</dbReference>
<keyword evidence="3" id="KW-0418">Kinase</keyword>
<dbReference type="Pfam" id="PF01326">
    <property type="entry name" value="PPDK_N"/>
    <property type="match status" value="1"/>
</dbReference>
<dbReference type="InterPro" id="IPR013815">
    <property type="entry name" value="ATP_grasp_subdomain_1"/>
</dbReference>
<gene>
    <name evidence="3" type="ORF">E4K67_02580</name>
</gene>
<feature type="domain" description="Pyruvate phosphate dikinase AMP/ATP-binding" evidence="2">
    <location>
        <begin position="20"/>
        <end position="335"/>
    </location>
</feature>
<dbReference type="InterPro" id="IPR051549">
    <property type="entry name" value="PEP_Utilizing_Enz"/>
</dbReference>
<organism evidence="3 4">
    <name type="scientific">Desulfosporosinus fructosivorans</name>
    <dbReference type="NCBI Taxonomy" id="2018669"/>
    <lineage>
        <taxon>Bacteria</taxon>
        <taxon>Bacillati</taxon>
        <taxon>Bacillota</taxon>
        <taxon>Clostridia</taxon>
        <taxon>Eubacteriales</taxon>
        <taxon>Desulfitobacteriaceae</taxon>
        <taxon>Desulfosporosinus</taxon>
    </lineage>
</organism>
<comment type="caution">
    <text evidence="3">The sequence shown here is derived from an EMBL/GenBank/DDBJ whole genome shotgun (WGS) entry which is preliminary data.</text>
</comment>
<dbReference type="EMBL" id="SPQQ01000001">
    <property type="protein sequence ID" value="TGE39889.1"/>
    <property type="molecule type" value="Genomic_DNA"/>
</dbReference>
<keyword evidence="3" id="KW-0808">Transferase</keyword>
<sequence length="884" mass="99042">MEKKEGCFFSWSEAFLMSTETVGGKGWNLARLDRYGFEIPRGGVLSAAVYGNYLEANGLKSSVQELAQSITMTNICEEEVLAQLTDIRDRINSGFIPADIQEQLFMCLKETGVLERPLAVRSSATAEDSARASFAGMHESFLNVHGPEDLPSAIKGCFASLWTTRAVAYRRKMNIKDDEVQAAVVIMEMVEAKAAGVGFTCDPRTGRQDILLINANYGLGESVVSGMVEPDEYHLDPTPSLPTVIAKKIGTKKSQVVVKEGGGTEIVPSDKPERNQVLEDGQITQLGLLMLRVYEALGQGEQHQDVEWVFDGQGFVIVQARPVTVLPRYTYAEIKDQPDIWSSSGLRDSNAMVQSTLNWRLVELHLNTHTIEPIRSTGYPLVPGVQYIRLFEGRVYLNITAFQWLDYDSVGLNPADYQSSFGYPVVIKIRDKSPYHGIVGMKRLRRLTKILLKNLRIWRHERQFYSRVKRTTESWQESGFGDVLDLACIDLYNDLTSMLKEVTLVFYAMMAAAIYPHIVLTKALHKYLPGRENGIINGLMAGEAQITSAEHGYRLMELAELASHDQEAQRFLSSEDDSLSWEKELKDDSPFKQAFRVFLTEFGHRGTDELDIINPRWGESPAYLSQTIRNSINTADVSKLKTRQKEIHQRALQEVQQKVPVYRRPILKYWLKRGIKGAEMREMSKSILVRVFGSFRILALELGQRFEERGIIQQQNDIFHCAWSEIFSILRKEWDGKGLTELVAERKDRRRKMEERSLPVLITGEVSKHVEPVKLSAGSSLTGFGVASGRAVGRARLIYHPNEGGSLEYGDVLVAPSTDPAWTPLFLRASAVVMETGGVISHGAIVAREYGIPAVVNVLGVMKSISEGQTIEVDGDEGKIVLHD</sequence>
<proteinExistence type="predicted"/>
<accession>A0A4Z0RCB4</accession>
<dbReference type="Proteomes" id="UP000298460">
    <property type="component" value="Unassembled WGS sequence"/>
</dbReference>
<dbReference type="RefSeq" id="WP_135544826.1">
    <property type="nucleotide sequence ID" value="NZ_SPQQ01000001.1"/>
</dbReference>
<dbReference type="Pfam" id="PF00391">
    <property type="entry name" value="PEP-utilizers"/>
    <property type="match status" value="1"/>
</dbReference>